<dbReference type="InterPro" id="IPR058792">
    <property type="entry name" value="Beta-barrel_RND_2"/>
</dbReference>
<evidence type="ECO:0000313" key="4">
    <source>
        <dbReference type="EMBL" id="RYM36044.1"/>
    </source>
</evidence>
<dbReference type="GO" id="GO:0060003">
    <property type="term" value="P:copper ion export"/>
    <property type="evidence" value="ECO:0007669"/>
    <property type="project" value="TreeGrafter"/>
</dbReference>
<reference evidence="4 5" key="1">
    <citation type="submission" date="2019-02" db="EMBL/GenBank/DDBJ databases">
        <title>Genome sequence of the sea-ice species Brumimicrobium glaciale.</title>
        <authorList>
            <person name="Bowman J.P."/>
        </authorList>
    </citation>
    <scope>NUCLEOTIDE SEQUENCE [LARGE SCALE GENOMIC DNA]</scope>
    <source>
        <strain evidence="4 5">IC156</strain>
    </source>
</reference>
<comment type="similarity">
    <text evidence="1">Belongs to the membrane fusion protein (MFP) (TC 8.A.1) family.</text>
</comment>
<proteinExistence type="inferred from homology"/>
<name>A0A4Q4KVD2_9FLAO</name>
<dbReference type="Proteomes" id="UP000293952">
    <property type="component" value="Unassembled WGS sequence"/>
</dbReference>
<comment type="caution">
    <text evidence="4">The sequence shown here is derived from an EMBL/GenBank/DDBJ whole genome shotgun (WGS) entry which is preliminary data.</text>
</comment>
<keyword evidence="2" id="KW-0813">Transport</keyword>
<dbReference type="InterPro" id="IPR006143">
    <property type="entry name" value="RND_pump_MFP"/>
</dbReference>
<dbReference type="PANTHER" id="PTHR30097">
    <property type="entry name" value="CATION EFFLUX SYSTEM PROTEIN CUSB"/>
    <property type="match status" value="1"/>
</dbReference>
<dbReference type="Gene3D" id="2.40.420.20">
    <property type="match status" value="1"/>
</dbReference>
<accession>A0A4Q4KVD2</accession>
<keyword evidence="5" id="KW-1185">Reference proteome</keyword>
<feature type="domain" description="CusB-like beta-barrel" evidence="3">
    <location>
        <begin position="230"/>
        <end position="303"/>
    </location>
</feature>
<dbReference type="GO" id="GO:0015679">
    <property type="term" value="P:plasma membrane copper ion transport"/>
    <property type="evidence" value="ECO:0007669"/>
    <property type="project" value="TreeGrafter"/>
</dbReference>
<dbReference type="SUPFAM" id="SSF111369">
    <property type="entry name" value="HlyD-like secretion proteins"/>
    <property type="match status" value="1"/>
</dbReference>
<dbReference type="NCBIfam" id="TIGR01730">
    <property type="entry name" value="RND_mfp"/>
    <property type="match status" value="1"/>
</dbReference>
<dbReference type="PROSITE" id="PS51257">
    <property type="entry name" value="PROKAR_LIPOPROTEIN"/>
    <property type="match status" value="1"/>
</dbReference>
<organism evidence="4 5">
    <name type="scientific">Brumimicrobium glaciale</name>
    <dbReference type="NCBI Taxonomy" id="200475"/>
    <lineage>
        <taxon>Bacteria</taxon>
        <taxon>Pseudomonadati</taxon>
        <taxon>Bacteroidota</taxon>
        <taxon>Flavobacteriia</taxon>
        <taxon>Flavobacteriales</taxon>
        <taxon>Crocinitomicaceae</taxon>
        <taxon>Brumimicrobium</taxon>
    </lineage>
</organism>
<gene>
    <name evidence="4" type="ORF">ERX46_03345</name>
</gene>
<dbReference type="Pfam" id="PF25954">
    <property type="entry name" value="Beta-barrel_RND_2"/>
    <property type="match status" value="1"/>
</dbReference>
<dbReference type="Gene3D" id="2.40.50.100">
    <property type="match status" value="1"/>
</dbReference>
<sequence length="379" mass="42289">MKIIQYIIPILVLPILISCGGEDTNMNKEIENEEISNSIVITPPQFELGKMELGTFSNQTFHKIVKANGMLDVPPENKSTVSAYFGGYVKNISLLQGQKIAKGQTLFTLESPDYIQVQQDFLESKSQLSYLKSDYERQKELSSSNVSSQKTFLKAESDYKTTLARYESLKMKLQLMNINSNSVTELNLSSTIAVKAPISGFVTSVLATKGMFLNPSDIALTIMNTDHMHIELNIFEQDLTSVAIGQEVSFSFENGRTPYEAVVHLINKAIDTEKRTVKVHCHFKNESDALSLTPGMFVEAEIYASTDSSLALPINSVVSIENKSYVLLQKKSSKDQLEFEKVEVKVGQTNRDYIEILNAGDFGKKAQILTYGAFNLIQE</sequence>
<evidence type="ECO:0000313" key="5">
    <source>
        <dbReference type="Proteomes" id="UP000293952"/>
    </source>
</evidence>
<evidence type="ECO:0000256" key="2">
    <source>
        <dbReference type="ARBA" id="ARBA00022448"/>
    </source>
</evidence>
<dbReference type="EMBL" id="SETE01000001">
    <property type="protein sequence ID" value="RYM36044.1"/>
    <property type="molecule type" value="Genomic_DNA"/>
</dbReference>
<dbReference type="GO" id="GO:0030313">
    <property type="term" value="C:cell envelope"/>
    <property type="evidence" value="ECO:0007669"/>
    <property type="project" value="TreeGrafter"/>
</dbReference>
<protein>
    <submittedName>
        <fullName evidence="4">Efflux RND transporter periplasmic adaptor subunit</fullName>
    </submittedName>
</protein>
<dbReference type="AlphaFoldDB" id="A0A4Q4KVD2"/>
<dbReference type="GO" id="GO:0016020">
    <property type="term" value="C:membrane"/>
    <property type="evidence" value="ECO:0007669"/>
    <property type="project" value="InterPro"/>
</dbReference>
<dbReference type="GO" id="GO:0022857">
    <property type="term" value="F:transmembrane transporter activity"/>
    <property type="evidence" value="ECO:0007669"/>
    <property type="project" value="InterPro"/>
</dbReference>
<dbReference type="OrthoDB" id="9814657at2"/>
<dbReference type="RefSeq" id="WP_130092409.1">
    <property type="nucleotide sequence ID" value="NZ_SETE01000001.1"/>
</dbReference>
<evidence type="ECO:0000256" key="1">
    <source>
        <dbReference type="ARBA" id="ARBA00009477"/>
    </source>
</evidence>
<dbReference type="Gene3D" id="1.10.287.470">
    <property type="entry name" value="Helix hairpin bin"/>
    <property type="match status" value="1"/>
</dbReference>
<dbReference type="Gene3D" id="2.40.30.170">
    <property type="match status" value="1"/>
</dbReference>
<dbReference type="InterPro" id="IPR051909">
    <property type="entry name" value="MFP_Cation_Efflux"/>
</dbReference>
<evidence type="ECO:0000259" key="3">
    <source>
        <dbReference type="Pfam" id="PF25954"/>
    </source>
</evidence>
<dbReference type="PANTHER" id="PTHR30097:SF4">
    <property type="entry name" value="SLR6042 PROTEIN"/>
    <property type="match status" value="1"/>
</dbReference>